<dbReference type="AlphaFoldDB" id="A0A9D2FL13"/>
<reference evidence="1" key="2">
    <citation type="submission" date="2021-04" db="EMBL/GenBank/DDBJ databases">
        <authorList>
            <person name="Gilroy R."/>
        </authorList>
    </citation>
    <scope>NUCLEOTIDE SEQUENCE</scope>
    <source>
        <strain evidence="1">CHK188-11489</strain>
    </source>
</reference>
<keyword evidence="1" id="KW-0238">DNA-binding</keyword>
<protein>
    <submittedName>
        <fullName evidence="1">MmcQ/YjbR family DNA-binding protein</fullName>
    </submittedName>
</protein>
<dbReference type="GO" id="GO:0003677">
    <property type="term" value="F:DNA binding"/>
    <property type="evidence" value="ECO:0007669"/>
    <property type="project" value="UniProtKB-KW"/>
</dbReference>
<dbReference type="InterPro" id="IPR058532">
    <property type="entry name" value="YjbR/MT2646/Rv2570-like"/>
</dbReference>
<evidence type="ECO:0000313" key="1">
    <source>
        <dbReference type="EMBL" id="HIZ62456.1"/>
    </source>
</evidence>
<sequence>MDTTVFPGCEASLRSDVLAYAAKRYGSRPEALWRTHPRYAVLRRPDSQKWYALVMDVPRDKLRIPGPGSVDVLNVKCDPILGGSLRLESGILPAYHMNKDSWLTLLLDGTVPRETVFALLDGSYRLTGPHAAGMARAPGKQTWIFPANPRRYDLAAAFARDPEILWRQRNRAAAGDTVYLYLTVPIASILYRCEVLEVDLPCPWEDRRGPDARALRMKLRETYAPGVLPIGLLQAHGIRSVRSARLAPAALVRAIAERTGCG</sequence>
<comment type="caution">
    <text evidence="1">The sequence shown here is derived from an EMBL/GenBank/DDBJ whole genome shotgun (WGS) entry which is preliminary data.</text>
</comment>
<gene>
    <name evidence="1" type="ORF">H9724_06790</name>
</gene>
<dbReference type="PANTHER" id="PTHR35145">
    <property type="entry name" value="CYTOPLASMIC PROTEIN-RELATED"/>
    <property type="match status" value="1"/>
</dbReference>
<accession>A0A9D2FL13</accession>
<dbReference type="Gene3D" id="3.90.1150.30">
    <property type="match status" value="1"/>
</dbReference>
<name>A0A9D2FL13_9FIRM</name>
<dbReference type="Pfam" id="PF04237">
    <property type="entry name" value="YjbR"/>
    <property type="match status" value="1"/>
</dbReference>
<proteinExistence type="predicted"/>
<dbReference type="Proteomes" id="UP000824105">
    <property type="component" value="Unassembled WGS sequence"/>
</dbReference>
<dbReference type="PANTHER" id="PTHR35145:SF1">
    <property type="entry name" value="CYTOPLASMIC PROTEIN"/>
    <property type="match status" value="1"/>
</dbReference>
<reference evidence="1" key="1">
    <citation type="journal article" date="2021" name="PeerJ">
        <title>Extensive microbial diversity within the chicken gut microbiome revealed by metagenomics and culture.</title>
        <authorList>
            <person name="Gilroy R."/>
            <person name="Ravi A."/>
            <person name="Getino M."/>
            <person name="Pursley I."/>
            <person name="Horton D.L."/>
            <person name="Alikhan N.F."/>
            <person name="Baker D."/>
            <person name="Gharbi K."/>
            <person name="Hall N."/>
            <person name="Watson M."/>
            <person name="Adriaenssens E.M."/>
            <person name="Foster-Nyarko E."/>
            <person name="Jarju S."/>
            <person name="Secka A."/>
            <person name="Antonio M."/>
            <person name="Oren A."/>
            <person name="Chaudhuri R.R."/>
            <person name="La Ragione R."/>
            <person name="Hildebrand F."/>
            <person name="Pallen M.J."/>
        </authorList>
    </citation>
    <scope>NUCLEOTIDE SEQUENCE</scope>
    <source>
        <strain evidence="1">CHK188-11489</strain>
    </source>
</reference>
<dbReference type="SUPFAM" id="SSF142906">
    <property type="entry name" value="YjbR-like"/>
    <property type="match status" value="1"/>
</dbReference>
<evidence type="ECO:0000313" key="2">
    <source>
        <dbReference type="Proteomes" id="UP000824105"/>
    </source>
</evidence>
<dbReference type="InterPro" id="IPR038056">
    <property type="entry name" value="YjbR-like_sf"/>
</dbReference>
<organism evidence="1 2">
    <name type="scientific">Candidatus Gemmiger avistercoris</name>
    <dbReference type="NCBI Taxonomy" id="2838606"/>
    <lineage>
        <taxon>Bacteria</taxon>
        <taxon>Bacillati</taxon>
        <taxon>Bacillota</taxon>
        <taxon>Clostridia</taxon>
        <taxon>Eubacteriales</taxon>
        <taxon>Gemmiger</taxon>
    </lineage>
</organism>
<dbReference type="EMBL" id="DXBF01000054">
    <property type="protein sequence ID" value="HIZ62456.1"/>
    <property type="molecule type" value="Genomic_DNA"/>
</dbReference>
<dbReference type="InterPro" id="IPR007351">
    <property type="entry name" value="YjbR"/>
</dbReference>